<dbReference type="PANTHER" id="PTHR46060:SF3">
    <property type="entry name" value="PROTEIN GVQW3"/>
    <property type="match status" value="1"/>
</dbReference>
<keyword evidence="1" id="KW-0489">Methyltransferase</keyword>
<protein>
    <submittedName>
        <fullName evidence="1">Histone-lysine N-methyltransferase SETMAR</fullName>
    </submittedName>
</protein>
<dbReference type="AlphaFoldDB" id="A0A4C1YL85"/>
<dbReference type="GO" id="GO:0032259">
    <property type="term" value="P:methylation"/>
    <property type="evidence" value="ECO:0007669"/>
    <property type="project" value="UniProtKB-KW"/>
</dbReference>
<dbReference type="Proteomes" id="UP000299102">
    <property type="component" value="Unassembled WGS sequence"/>
</dbReference>
<sequence length="118" mass="13384">MIPSSSSLATLYNWFIEFKPGSTILTEDLREGHPFTSTTEENISAMRLVIETDRRTMNYLGTLGMEILAHPPYRSDLTSCDFYSFPKIKDKLLGKRFTDAEKTGTAYEKTVEATSKCK</sequence>
<dbReference type="OrthoDB" id="10017160at2759"/>
<dbReference type="PANTHER" id="PTHR46060">
    <property type="entry name" value="MARINER MOS1 TRANSPOSASE-LIKE PROTEIN"/>
    <property type="match status" value="1"/>
</dbReference>
<keyword evidence="1" id="KW-0808">Transferase</keyword>
<dbReference type="Gene3D" id="3.30.420.10">
    <property type="entry name" value="Ribonuclease H-like superfamily/Ribonuclease H"/>
    <property type="match status" value="1"/>
</dbReference>
<evidence type="ECO:0000313" key="1">
    <source>
        <dbReference type="EMBL" id="GBP75095.1"/>
    </source>
</evidence>
<proteinExistence type="predicted"/>
<gene>
    <name evidence="1" type="primary">SETMAR</name>
    <name evidence="1" type="ORF">EVAR_49267_1</name>
</gene>
<dbReference type="InterPro" id="IPR036397">
    <property type="entry name" value="RNaseH_sf"/>
</dbReference>
<reference evidence="1 2" key="1">
    <citation type="journal article" date="2019" name="Commun. Biol.">
        <title>The bagworm genome reveals a unique fibroin gene that provides high tensile strength.</title>
        <authorList>
            <person name="Kono N."/>
            <person name="Nakamura H."/>
            <person name="Ohtoshi R."/>
            <person name="Tomita M."/>
            <person name="Numata K."/>
            <person name="Arakawa K."/>
        </authorList>
    </citation>
    <scope>NUCLEOTIDE SEQUENCE [LARGE SCALE GENOMIC DNA]</scope>
</reference>
<dbReference type="InterPro" id="IPR052709">
    <property type="entry name" value="Transposase-MT_Hybrid"/>
</dbReference>
<evidence type="ECO:0000313" key="2">
    <source>
        <dbReference type="Proteomes" id="UP000299102"/>
    </source>
</evidence>
<accession>A0A4C1YL85</accession>
<organism evidence="1 2">
    <name type="scientific">Eumeta variegata</name>
    <name type="common">Bagworm moth</name>
    <name type="synonym">Eumeta japonica</name>
    <dbReference type="NCBI Taxonomy" id="151549"/>
    <lineage>
        <taxon>Eukaryota</taxon>
        <taxon>Metazoa</taxon>
        <taxon>Ecdysozoa</taxon>
        <taxon>Arthropoda</taxon>
        <taxon>Hexapoda</taxon>
        <taxon>Insecta</taxon>
        <taxon>Pterygota</taxon>
        <taxon>Neoptera</taxon>
        <taxon>Endopterygota</taxon>
        <taxon>Lepidoptera</taxon>
        <taxon>Glossata</taxon>
        <taxon>Ditrysia</taxon>
        <taxon>Tineoidea</taxon>
        <taxon>Psychidae</taxon>
        <taxon>Oiketicinae</taxon>
        <taxon>Eumeta</taxon>
    </lineage>
</organism>
<dbReference type="GO" id="GO:0008168">
    <property type="term" value="F:methyltransferase activity"/>
    <property type="evidence" value="ECO:0007669"/>
    <property type="project" value="UniProtKB-KW"/>
</dbReference>
<dbReference type="EMBL" id="BGZK01001235">
    <property type="protein sequence ID" value="GBP75095.1"/>
    <property type="molecule type" value="Genomic_DNA"/>
</dbReference>
<dbReference type="GO" id="GO:0003676">
    <property type="term" value="F:nucleic acid binding"/>
    <property type="evidence" value="ECO:0007669"/>
    <property type="project" value="InterPro"/>
</dbReference>
<keyword evidence="2" id="KW-1185">Reference proteome</keyword>
<name>A0A4C1YL85_EUMVA</name>
<comment type="caution">
    <text evidence="1">The sequence shown here is derived from an EMBL/GenBank/DDBJ whole genome shotgun (WGS) entry which is preliminary data.</text>
</comment>